<feature type="transmembrane region" description="Helical" evidence="1">
    <location>
        <begin position="6"/>
        <end position="24"/>
    </location>
</feature>
<dbReference type="Pfam" id="PF10694">
    <property type="entry name" value="DUF2500"/>
    <property type="match status" value="1"/>
</dbReference>
<comment type="caution">
    <text evidence="2">The sequence shown here is derived from an EMBL/GenBank/DDBJ whole genome shotgun (WGS) entry which is preliminary data.</text>
</comment>
<name>A0A2S6FXS9_9CLOT</name>
<dbReference type="STRING" id="37659.GCA_000703125_00566"/>
<gene>
    <name evidence="2" type="ORF">BD821_108117</name>
</gene>
<evidence type="ECO:0000313" key="3">
    <source>
        <dbReference type="Proteomes" id="UP000239863"/>
    </source>
</evidence>
<keyword evidence="1" id="KW-0472">Membrane</keyword>
<accession>A0A2S6FXS9</accession>
<keyword evidence="1" id="KW-1133">Transmembrane helix</keyword>
<evidence type="ECO:0000256" key="1">
    <source>
        <dbReference type="SAM" id="Phobius"/>
    </source>
</evidence>
<keyword evidence="1" id="KW-0812">Transmembrane</keyword>
<dbReference type="Gene3D" id="2.40.50.660">
    <property type="match status" value="1"/>
</dbReference>
<dbReference type="OrthoDB" id="282886at2"/>
<reference evidence="2 3" key="1">
    <citation type="submission" date="2018-02" db="EMBL/GenBank/DDBJ databases">
        <title>Genomic Encyclopedia of Archaeal and Bacterial Type Strains, Phase II (KMG-II): from individual species to whole genera.</title>
        <authorList>
            <person name="Goeker M."/>
        </authorList>
    </citation>
    <scope>NUCLEOTIDE SEQUENCE [LARGE SCALE GENOMIC DNA]</scope>
    <source>
        <strain evidence="2 3">DSM 15099</strain>
    </source>
</reference>
<dbReference type="Proteomes" id="UP000239863">
    <property type="component" value="Unassembled WGS sequence"/>
</dbReference>
<dbReference type="RefSeq" id="WP_104409927.1">
    <property type="nucleotide sequence ID" value="NZ_PTIS01000008.1"/>
</dbReference>
<dbReference type="AlphaFoldDB" id="A0A2S6FXS9"/>
<protein>
    <submittedName>
        <fullName evidence="2">Uncharacterized protein DUF2500</fullName>
    </submittedName>
</protein>
<organism evidence="2 3">
    <name type="scientific">Clostridium algidicarnis DSM 15099</name>
    <dbReference type="NCBI Taxonomy" id="1121295"/>
    <lineage>
        <taxon>Bacteria</taxon>
        <taxon>Bacillati</taxon>
        <taxon>Bacillota</taxon>
        <taxon>Clostridia</taxon>
        <taxon>Eubacteriales</taxon>
        <taxon>Clostridiaceae</taxon>
        <taxon>Clostridium</taxon>
    </lineage>
</organism>
<dbReference type="EMBL" id="PTIS01000008">
    <property type="protein sequence ID" value="PPK48356.1"/>
    <property type="molecule type" value="Genomic_DNA"/>
</dbReference>
<sequence length="112" mass="12826">MYGFRILFFAIFALIILNGIRTYMKNEKSPIISTKAQLIKKKRDVHTQTDANGVMTTNETLMLIFELDTESELKFTVGGRIFRSVPEHEWGSLTFQGTRFLKFESASGVVEK</sequence>
<evidence type="ECO:0000313" key="2">
    <source>
        <dbReference type="EMBL" id="PPK48356.1"/>
    </source>
</evidence>
<dbReference type="InterPro" id="IPR019635">
    <property type="entry name" value="DUF2500"/>
</dbReference>
<proteinExistence type="predicted"/>